<dbReference type="AlphaFoldDB" id="A0A0M2UYV6"/>
<protein>
    <submittedName>
        <fullName evidence="1">Uncharacterized protein</fullName>
    </submittedName>
</protein>
<accession>A0A0M2UYV6</accession>
<reference evidence="1 2" key="1">
    <citation type="journal article" date="2013" name="BMC Microbiol.">
        <title>Identification of the type II cytochrome c maturation pathway in anammox bacteria by comparative genomics.</title>
        <authorList>
            <person name="Ferousi C."/>
            <person name="Speth D.R."/>
            <person name="Reimann J."/>
            <person name="Op den Camp H.J."/>
            <person name="Allen J.W."/>
            <person name="Keltjens J.T."/>
            <person name="Jetten M.S."/>
        </authorList>
    </citation>
    <scope>NUCLEOTIDE SEQUENCE [LARGE SCALE GENOMIC DNA]</scope>
    <source>
        <strain evidence="1">RU1</strain>
    </source>
</reference>
<proteinExistence type="predicted"/>
<sequence length="165" mass="18809">MPLSPSALPLSIKLSDFFTSHTVSFIRRALIVPIAFHISWDKSDHLILSCLHIFRLAWHCHRQGCLSPFAEKQCTCPGFSHSVLWCIYLRPKPAPAYLWSADTYLKDRDGKGRPPNSGGCYNGYSDTDFGCWLLVVSCWKYSGKGFLCIDLKSLKFGRRQWFSVN</sequence>
<dbReference type="EMBL" id="LAQJ01000122">
    <property type="protein sequence ID" value="KKO20151.1"/>
    <property type="molecule type" value="Genomic_DNA"/>
</dbReference>
<gene>
    <name evidence="1" type="ORF">BROFUL_01110</name>
</gene>
<evidence type="ECO:0000313" key="2">
    <source>
        <dbReference type="Proteomes" id="UP000034954"/>
    </source>
</evidence>
<dbReference type="Proteomes" id="UP000034954">
    <property type="component" value="Unassembled WGS sequence"/>
</dbReference>
<evidence type="ECO:0000313" key="1">
    <source>
        <dbReference type="EMBL" id="KKO20151.1"/>
    </source>
</evidence>
<keyword evidence="2" id="KW-1185">Reference proteome</keyword>
<comment type="caution">
    <text evidence="1">The sequence shown here is derived from an EMBL/GenBank/DDBJ whole genome shotgun (WGS) entry which is preliminary data.</text>
</comment>
<organism evidence="1 2">
    <name type="scientific">Candidatus Brocadia fulgida</name>
    <dbReference type="NCBI Taxonomy" id="380242"/>
    <lineage>
        <taxon>Bacteria</taxon>
        <taxon>Pseudomonadati</taxon>
        <taxon>Planctomycetota</taxon>
        <taxon>Candidatus Brocadiia</taxon>
        <taxon>Candidatus Brocadiales</taxon>
        <taxon>Candidatus Brocadiaceae</taxon>
        <taxon>Candidatus Brocadia</taxon>
    </lineage>
</organism>
<name>A0A0M2UYV6_9BACT</name>